<proteinExistence type="predicted"/>
<dbReference type="FunCoup" id="F0ZIF7">
    <property type="interactions" value="743"/>
</dbReference>
<evidence type="ECO:0000313" key="2">
    <source>
        <dbReference type="EMBL" id="EGC36275.1"/>
    </source>
</evidence>
<dbReference type="OrthoDB" id="430637at2759"/>
<evidence type="ECO:0000313" key="3">
    <source>
        <dbReference type="Proteomes" id="UP000001064"/>
    </source>
</evidence>
<keyword evidence="1" id="KW-0472">Membrane</keyword>
<keyword evidence="3" id="KW-1185">Reference proteome</keyword>
<dbReference type="EMBL" id="GL871032">
    <property type="protein sequence ID" value="EGC36275.1"/>
    <property type="molecule type" value="Genomic_DNA"/>
</dbReference>
<dbReference type="InParanoid" id="F0ZIF7"/>
<dbReference type="KEGG" id="dpp:DICPUDRAFT_151275"/>
<reference evidence="3" key="1">
    <citation type="journal article" date="2011" name="Genome Biol.">
        <title>Comparative genomics of the social amoebae Dictyostelium discoideum and Dictyostelium purpureum.</title>
        <authorList>
            <consortium name="US DOE Joint Genome Institute (JGI-PGF)"/>
            <person name="Sucgang R."/>
            <person name="Kuo A."/>
            <person name="Tian X."/>
            <person name="Salerno W."/>
            <person name="Parikh A."/>
            <person name="Feasley C.L."/>
            <person name="Dalin E."/>
            <person name="Tu H."/>
            <person name="Huang E."/>
            <person name="Barry K."/>
            <person name="Lindquist E."/>
            <person name="Shapiro H."/>
            <person name="Bruce D."/>
            <person name="Schmutz J."/>
            <person name="Salamov A."/>
            <person name="Fey P."/>
            <person name="Gaudet P."/>
            <person name="Anjard C."/>
            <person name="Babu M.M."/>
            <person name="Basu S."/>
            <person name="Bushmanova Y."/>
            <person name="van der Wel H."/>
            <person name="Katoh-Kurasawa M."/>
            <person name="Dinh C."/>
            <person name="Coutinho P.M."/>
            <person name="Saito T."/>
            <person name="Elias M."/>
            <person name="Schaap P."/>
            <person name="Kay R.R."/>
            <person name="Henrissat B."/>
            <person name="Eichinger L."/>
            <person name="Rivero F."/>
            <person name="Putnam N.H."/>
            <person name="West C.M."/>
            <person name="Loomis W.F."/>
            <person name="Chisholm R.L."/>
            <person name="Shaulsky G."/>
            <person name="Strassmann J.E."/>
            <person name="Queller D.C."/>
            <person name="Kuspa A."/>
            <person name="Grigoriev I.V."/>
        </authorList>
    </citation>
    <scope>NUCLEOTIDE SEQUENCE [LARGE SCALE GENOMIC DNA]</scope>
    <source>
        <strain evidence="3">QSDP1</strain>
    </source>
</reference>
<dbReference type="GeneID" id="10501017"/>
<dbReference type="Gene3D" id="1.20.58.400">
    <property type="entry name" value="t-snare proteins"/>
    <property type="match status" value="1"/>
</dbReference>
<sequence length="196" mass="22855">MEHVYTHFEQDLKEVFNSIENNLSQLEFNKTNPGGITNDQFIVFANQASDYMEEAEEIVQQLEFSAQNSGQISTIRPRIQQYTNQILEYEKRLENITGEKKQTSLTFNTAGQNQKKINFDNIQITAKEDLDDLEEEEDLDDLRIQKKPRTKVECVKTFFKYHAIKVLVIFILAISIVLIAGYVYQKRSKSNHEKPI</sequence>
<organism evidence="2 3">
    <name type="scientific">Dictyostelium purpureum</name>
    <name type="common">Slime mold</name>
    <dbReference type="NCBI Taxonomy" id="5786"/>
    <lineage>
        <taxon>Eukaryota</taxon>
        <taxon>Amoebozoa</taxon>
        <taxon>Evosea</taxon>
        <taxon>Eumycetozoa</taxon>
        <taxon>Dictyostelia</taxon>
        <taxon>Dictyosteliales</taxon>
        <taxon>Dictyosteliaceae</taxon>
        <taxon>Dictyostelium</taxon>
    </lineage>
</organism>
<dbReference type="VEuPathDB" id="AmoebaDB:DICPUDRAFT_151275"/>
<feature type="transmembrane region" description="Helical" evidence="1">
    <location>
        <begin position="163"/>
        <end position="184"/>
    </location>
</feature>
<keyword evidence="1" id="KW-0812">Transmembrane</keyword>
<dbReference type="Proteomes" id="UP000001064">
    <property type="component" value="Unassembled WGS sequence"/>
</dbReference>
<gene>
    <name evidence="2" type="ORF">DICPUDRAFT_151275</name>
</gene>
<dbReference type="InterPro" id="IPR038407">
    <property type="entry name" value="v-SNARE_N_sf"/>
</dbReference>
<accession>F0ZIF7</accession>
<name>F0ZIF7_DICPU</name>
<keyword evidence="1" id="KW-1133">Transmembrane helix</keyword>
<dbReference type="RefSeq" id="XP_003287221.1">
    <property type="nucleotide sequence ID" value="XM_003287173.1"/>
</dbReference>
<evidence type="ECO:0000256" key="1">
    <source>
        <dbReference type="SAM" id="Phobius"/>
    </source>
</evidence>
<protein>
    <submittedName>
        <fullName evidence="2">Uncharacterized protein</fullName>
    </submittedName>
</protein>
<dbReference type="OMA" id="IMEYEDD"/>
<dbReference type="eggNOG" id="ENOG502RHAW">
    <property type="taxonomic scope" value="Eukaryota"/>
</dbReference>
<dbReference type="AlphaFoldDB" id="F0ZIF7"/>